<sequence>MESSGEFLSPRRHGPGSFLQILVDFLTETHNSLLTEARRLGNDDSDYSVPLEKISETQLTLCHPERELLPLVLAHCHYTLRAGKETDISYDLRGIQADLARRFLAGKPRIHANTSKYLNRHQQDFSVVLDEVRAKIPQETLKGSVSSAIRAGLCSYTDVCDAVFAVEIALRFLGKTGGEPCDLLLTYLTDSLRMEPQIPCSVAKVEDLQTLKSTASETFQEFKYF</sequence>
<keyword evidence="2" id="KW-1185">Reference proteome</keyword>
<dbReference type="PANTHER" id="PTHR22605:SF21">
    <property type="entry name" value="E3 UBIQUITIN-PROTEIN LIGASE RNF213-BETA"/>
    <property type="match status" value="1"/>
</dbReference>
<evidence type="ECO:0000313" key="1">
    <source>
        <dbReference type="EMBL" id="KAL0964857.1"/>
    </source>
</evidence>
<dbReference type="Proteomes" id="UP001557470">
    <property type="component" value="Unassembled WGS sequence"/>
</dbReference>
<organism evidence="1 2">
    <name type="scientific">Umbra pygmaea</name>
    <name type="common">Eastern mudminnow</name>
    <dbReference type="NCBI Taxonomy" id="75934"/>
    <lineage>
        <taxon>Eukaryota</taxon>
        <taxon>Metazoa</taxon>
        <taxon>Chordata</taxon>
        <taxon>Craniata</taxon>
        <taxon>Vertebrata</taxon>
        <taxon>Euteleostomi</taxon>
        <taxon>Actinopterygii</taxon>
        <taxon>Neopterygii</taxon>
        <taxon>Teleostei</taxon>
        <taxon>Protacanthopterygii</taxon>
        <taxon>Esociformes</taxon>
        <taxon>Umbridae</taxon>
        <taxon>Umbra</taxon>
    </lineage>
</organism>
<dbReference type="EMBL" id="JAGEUA010000010">
    <property type="protein sequence ID" value="KAL0964857.1"/>
    <property type="molecule type" value="Genomic_DNA"/>
</dbReference>
<dbReference type="AlphaFoldDB" id="A0ABD0WKS2"/>
<evidence type="ECO:0000313" key="2">
    <source>
        <dbReference type="Proteomes" id="UP001557470"/>
    </source>
</evidence>
<comment type="caution">
    <text evidence="1">The sequence shown here is derived from an EMBL/GenBank/DDBJ whole genome shotgun (WGS) entry which is preliminary data.</text>
</comment>
<accession>A0ABD0WKS2</accession>
<proteinExistence type="predicted"/>
<dbReference type="InterPro" id="IPR031248">
    <property type="entry name" value="RNF213"/>
</dbReference>
<protein>
    <submittedName>
        <fullName evidence="1">Uncharacterized protein</fullName>
    </submittedName>
</protein>
<name>A0ABD0WKS2_UMBPY</name>
<gene>
    <name evidence="1" type="ORF">UPYG_G00329990</name>
</gene>
<reference evidence="1 2" key="1">
    <citation type="submission" date="2024-06" db="EMBL/GenBank/DDBJ databases">
        <authorList>
            <person name="Pan Q."/>
            <person name="Wen M."/>
            <person name="Jouanno E."/>
            <person name="Zahm M."/>
            <person name="Klopp C."/>
            <person name="Cabau C."/>
            <person name="Louis A."/>
            <person name="Berthelot C."/>
            <person name="Parey E."/>
            <person name="Roest Crollius H."/>
            <person name="Montfort J."/>
            <person name="Robinson-Rechavi M."/>
            <person name="Bouchez O."/>
            <person name="Lampietro C."/>
            <person name="Lopez Roques C."/>
            <person name="Donnadieu C."/>
            <person name="Postlethwait J."/>
            <person name="Bobe J."/>
            <person name="Verreycken H."/>
            <person name="Guiguen Y."/>
        </authorList>
    </citation>
    <scope>NUCLEOTIDE SEQUENCE [LARGE SCALE GENOMIC DNA]</scope>
    <source>
        <strain evidence="1">Up_M1</strain>
        <tissue evidence="1">Testis</tissue>
    </source>
</reference>
<dbReference type="PANTHER" id="PTHR22605">
    <property type="entry name" value="RZ-TYPE DOMAIN-CONTAINING PROTEIN"/>
    <property type="match status" value="1"/>
</dbReference>